<dbReference type="PANTHER" id="PTHR39426:SF1">
    <property type="entry name" value="HOMOLOGY TO DEATH-ON-CURING PROTEIN OF PHAGE P1"/>
    <property type="match status" value="1"/>
</dbReference>
<proteinExistence type="predicted"/>
<dbReference type="Gene3D" id="1.20.120.1870">
    <property type="entry name" value="Fic/DOC protein, Fido domain"/>
    <property type="match status" value="1"/>
</dbReference>
<dbReference type="EMBL" id="PUJU01000034">
    <property type="protein sequence ID" value="NHB89037.1"/>
    <property type="molecule type" value="Genomic_DNA"/>
</dbReference>
<dbReference type="RefSeq" id="WP_133814730.1">
    <property type="nucleotide sequence ID" value="NZ_CAWPIF010000034.1"/>
</dbReference>
<dbReference type="PIRSF" id="PIRSF018297">
    <property type="entry name" value="Doc"/>
    <property type="match status" value="1"/>
</dbReference>
<dbReference type="NCBIfam" id="TIGR01550">
    <property type="entry name" value="DOC_P1"/>
    <property type="match status" value="1"/>
</dbReference>
<protein>
    <submittedName>
        <fullName evidence="2">Type II toxin-antitoxin system death-on-curing family toxin</fullName>
    </submittedName>
</protein>
<reference evidence="2 3" key="1">
    <citation type="submission" date="2018-02" db="EMBL/GenBank/DDBJ databases">
        <authorList>
            <person name="Machado R.A."/>
        </authorList>
    </citation>
    <scope>NUCLEOTIDE SEQUENCE [LARGE SCALE GENOMIC DNA]</scope>
    <source>
        <strain evidence="2 3">T327</strain>
    </source>
</reference>
<sequence>MSFHISLDEICYIREELIDRYGGLRGVVDIGRVDAVLYRIQALCEYEALTDLFEIAGYYFVAIARGRVFADGNKRTALTTALFFLKKNGVIVQRSPELVELTVLAAAGNNVRDNIAKCFFRNSMNNCPL</sequence>
<keyword evidence="3" id="KW-1185">Reference proteome</keyword>
<dbReference type="PROSITE" id="PS51459">
    <property type="entry name" value="FIDO"/>
    <property type="match status" value="1"/>
</dbReference>
<name>A0ABX0GKH5_9GAMM</name>
<feature type="domain" description="Fido" evidence="1">
    <location>
        <begin position="5"/>
        <end position="121"/>
    </location>
</feature>
<comment type="caution">
    <text evidence="2">The sequence shown here is derived from an EMBL/GenBank/DDBJ whole genome shotgun (WGS) entry which is preliminary data.</text>
</comment>
<dbReference type="InterPro" id="IPR006440">
    <property type="entry name" value="Doc"/>
</dbReference>
<dbReference type="Proteomes" id="UP000697802">
    <property type="component" value="Unassembled WGS sequence"/>
</dbReference>
<dbReference type="InterPro" id="IPR053737">
    <property type="entry name" value="Type_II_TA_Toxin"/>
</dbReference>
<gene>
    <name evidence="2" type="ORF">C5471_15565</name>
</gene>
<evidence type="ECO:0000313" key="2">
    <source>
        <dbReference type="EMBL" id="NHB89037.1"/>
    </source>
</evidence>
<dbReference type="PANTHER" id="PTHR39426">
    <property type="entry name" value="HOMOLOGY TO DEATH-ON-CURING PROTEIN OF PHAGE P1"/>
    <property type="match status" value="1"/>
</dbReference>
<organism evidence="2 3">
    <name type="scientific">Photorhabdus tasmaniensis</name>
    <dbReference type="NCBI Taxonomy" id="1004159"/>
    <lineage>
        <taxon>Bacteria</taxon>
        <taxon>Pseudomonadati</taxon>
        <taxon>Pseudomonadota</taxon>
        <taxon>Gammaproteobacteria</taxon>
        <taxon>Enterobacterales</taxon>
        <taxon>Morganellaceae</taxon>
        <taxon>Photorhabdus</taxon>
    </lineage>
</organism>
<evidence type="ECO:0000313" key="3">
    <source>
        <dbReference type="Proteomes" id="UP000697802"/>
    </source>
</evidence>
<dbReference type="InterPro" id="IPR003812">
    <property type="entry name" value="Fido"/>
</dbReference>
<evidence type="ECO:0000259" key="1">
    <source>
        <dbReference type="PROSITE" id="PS51459"/>
    </source>
</evidence>
<accession>A0ABX0GKH5</accession>
<dbReference type="Pfam" id="PF02661">
    <property type="entry name" value="Fic"/>
    <property type="match status" value="1"/>
</dbReference>